<dbReference type="EMBL" id="CAJNIZ010046066">
    <property type="protein sequence ID" value="CAE7738549.1"/>
    <property type="molecule type" value="Genomic_DNA"/>
</dbReference>
<dbReference type="OrthoDB" id="195291at2759"/>
<keyword evidence="2" id="KW-0812">Transmembrane</keyword>
<feature type="transmembrane region" description="Helical" evidence="2">
    <location>
        <begin position="49"/>
        <end position="68"/>
    </location>
</feature>
<evidence type="ECO:0000313" key="5">
    <source>
        <dbReference type="Proteomes" id="UP000649617"/>
    </source>
</evidence>
<keyword evidence="5" id="KW-1185">Reference proteome</keyword>
<keyword evidence="2" id="KW-1133">Transmembrane helix</keyword>
<accession>A0A812XNP5</accession>
<evidence type="ECO:0000256" key="1">
    <source>
        <dbReference type="SAM" id="MobiDB-lite"/>
    </source>
</evidence>
<feature type="transmembrane region" description="Helical" evidence="2">
    <location>
        <begin position="24"/>
        <end position="43"/>
    </location>
</feature>
<protein>
    <recommendedName>
        <fullName evidence="3">SMODS and SLOG-associating 2TM effector domain-containing protein</fullName>
    </recommendedName>
</protein>
<dbReference type="AlphaFoldDB" id="A0A812XNP5"/>
<feature type="domain" description="SMODS and SLOG-associating 2TM effector" evidence="3">
    <location>
        <begin position="17"/>
        <end position="123"/>
    </location>
</feature>
<dbReference type="Pfam" id="PF18181">
    <property type="entry name" value="SLATT_1"/>
    <property type="match status" value="1"/>
</dbReference>
<feature type="non-terminal residue" evidence="4">
    <location>
        <position position="1"/>
    </location>
</feature>
<comment type="caution">
    <text evidence="4">The sequence shown here is derived from an EMBL/GenBank/DDBJ whole genome shotgun (WGS) entry which is preliminary data.</text>
</comment>
<proteinExistence type="predicted"/>
<name>A0A812XNP5_SYMPI</name>
<dbReference type="NCBIfam" id="NF033634">
    <property type="entry name" value="SLATT_1"/>
    <property type="match status" value="1"/>
</dbReference>
<feature type="region of interest" description="Disordered" evidence="1">
    <location>
        <begin position="130"/>
        <end position="155"/>
    </location>
</feature>
<dbReference type="InterPro" id="IPR040884">
    <property type="entry name" value="SLATT_1"/>
</dbReference>
<sequence length="155" mass="17165">VELRLLPAVDFFRGRIPRATTTRFVLQILVILCSAISAVLTQVGGQASSLVAVVSVFAGSITSWLEFVDLGQKVERYNGTVREIKNLLSWWRTLDGVEKASIDNIQHLVHTGEAILTGELRAWCQAGVSKEKRDRDQGPSDDEDDSGRLIMNAQR</sequence>
<evidence type="ECO:0000259" key="3">
    <source>
        <dbReference type="Pfam" id="PF18181"/>
    </source>
</evidence>
<evidence type="ECO:0000313" key="4">
    <source>
        <dbReference type="EMBL" id="CAE7738549.1"/>
    </source>
</evidence>
<dbReference type="Proteomes" id="UP000649617">
    <property type="component" value="Unassembled WGS sequence"/>
</dbReference>
<reference evidence="4" key="1">
    <citation type="submission" date="2021-02" db="EMBL/GenBank/DDBJ databases">
        <authorList>
            <person name="Dougan E. K."/>
            <person name="Rhodes N."/>
            <person name="Thang M."/>
            <person name="Chan C."/>
        </authorList>
    </citation>
    <scope>NUCLEOTIDE SEQUENCE</scope>
</reference>
<organism evidence="4 5">
    <name type="scientific">Symbiodinium pilosum</name>
    <name type="common">Dinoflagellate</name>
    <dbReference type="NCBI Taxonomy" id="2952"/>
    <lineage>
        <taxon>Eukaryota</taxon>
        <taxon>Sar</taxon>
        <taxon>Alveolata</taxon>
        <taxon>Dinophyceae</taxon>
        <taxon>Suessiales</taxon>
        <taxon>Symbiodiniaceae</taxon>
        <taxon>Symbiodinium</taxon>
    </lineage>
</organism>
<keyword evidence="2" id="KW-0472">Membrane</keyword>
<gene>
    <name evidence="4" type="ORF">SPIL2461_LOCUS21235</name>
</gene>
<evidence type="ECO:0000256" key="2">
    <source>
        <dbReference type="SAM" id="Phobius"/>
    </source>
</evidence>